<organism evidence="3 4">
    <name type="scientific">Brachybacterium ginsengisoli</name>
    <dbReference type="NCBI Taxonomy" id="1331682"/>
    <lineage>
        <taxon>Bacteria</taxon>
        <taxon>Bacillati</taxon>
        <taxon>Actinomycetota</taxon>
        <taxon>Actinomycetes</taxon>
        <taxon>Micrococcales</taxon>
        <taxon>Dermabacteraceae</taxon>
        <taxon>Brachybacterium</taxon>
    </lineage>
</organism>
<feature type="region of interest" description="Disordered" evidence="1">
    <location>
        <begin position="211"/>
        <end position="319"/>
    </location>
</feature>
<dbReference type="OrthoDB" id="3265533at2"/>
<feature type="compositionally biased region" description="Basic and acidic residues" evidence="1">
    <location>
        <begin position="295"/>
        <end position="307"/>
    </location>
</feature>
<gene>
    <name evidence="3" type="ORF">CFK41_07090</name>
</gene>
<keyword evidence="4" id="KW-1185">Reference proteome</keyword>
<sequence length="319" mass="32930">MQRLLAVLLVLIGLTGLVLGRLGETTWAPATETTATVDLSGAGPAVVIDPGVLYVGGEQGEVVIEGASDVSVITANNADIDAYLEGVHHTRVTGASDWTTLSTEDVDPEGADELKNPTSSDLWRTVETSPSPTTIDVGEFHAAENGKNEQVYRSLLIVTDGTQQGAEKISITWPVDAENEWVPFAYAGGAAIAVIGLVLLVVSLGGRRRDEDELEDGEPAVQEPAVAGAAAGSGGAVAGAESDADGAQGAGLDELFADTGEKPREENVWSLGADSTASGDSVAPRDSDAPSTEDAQQRGESAEDRTQPIDPVDDGGDRR</sequence>
<dbReference type="RefSeq" id="WP_096799021.1">
    <property type="nucleotide sequence ID" value="NZ_CP023564.1"/>
</dbReference>
<feature type="compositionally biased region" description="Low complexity" evidence="1">
    <location>
        <begin position="238"/>
        <end position="247"/>
    </location>
</feature>
<name>A0A291GWT0_9MICO</name>
<keyword evidence="2" id="KW-0812">Transmembrane</keyword>
<dbReference type="EMBL" id="CP023564">
    <property type="protein sequence ID" value="ATG54554.1"/>
    <property type="molecule type" value="Genomic_DNA"/>
</dbReference>
<dbReference type="Proteomes" id="UP000217889">
    <property type="component" value="Chromosome"/>
</dbReference>
<evidence type="ECO:0000256" key="1">
    <source>
        <dbReference type="SAM" id="MobiDB-lite"/>
    </source>
</evidence>
<accession>A0A291GWT0</accession>
<reference evidence="3 4" key="1">
    <citation type="journal article" date="2014" name="Int. J. Syst. Evol. Microbiol.">
        <title>Brachybacterium ginsengisoli sp. nov., isolated from soil of a ginseng field.</title>
        <authorList>
            <person name="Hoang V.A."/>
            <person name="Kim Y.J."/>
            <person name="Nguyen N.L."/>
            <person name="Yang D.C."/>
        </authorList>
    </citation>
    <scope>NUCLEOTIDE SEQUENCE [LARGE SCALE GENOMIC DNA]</scope>
    <source>
        <strain evidence="3 4">DCY80</strain>
    </source>
</reference>
<keyword evidence="2" id="KW-0472">Membrane</keyword>
<proteinExistence type="predicted"/>
<evidence type="ECO:0000256" key="2">
    <source>
        <dbReference type="SAM" id="Phobius"/>
    </source>
</evidence>
<feature type="transmembrane region" description="Helical" evidence="2">
    <location>
        <begin position="184"/>
        <end position="204"/>
    </location>
</feature>
<evidence type="ECO:0000313" key="3">
    <source>
        <dbReference type="EMBL" id="ATG54554.1"/>
    </source>
</evidence>
<dbReference type="KEGG" id="bgg:CFK41_07090"/>
<evidence type="ECO:0000313" key="4">
    <source>
        <dbReference type="Proteomes" id="UP000217889"/>
    </source>
</evidence>
<keyword evidence="2" id="KW-1133">Transmembrane helix</keyword>
<dbReference type="AlphaFoldDB" id="A0A291GWT0"/>
<protein>
    <submittedName>
        <fullName evidence="3">Uncharacterized protein</fullName>
    </submittedName>
</protein>